<evidence type="ECO:0000313" key="6">
    <source>
        <dbReference type="EMBL" id="TWT30109.1"/>
    </source>
</evidence>
<organism evidence="6 7">
    <name type="scientific">Blastopirellula retiformator</name>
    <dbReference type="NCBI Taxonomy" id="2527970"/>
    <lineage>
        <taxon>Bacteria</taxon>
        <taxon>Pseudomonadati</taxon>
        <taxon>Planctomycetota</taxon>
        <taxon>Planctomycetia</taxon>
        <taxon>Pirellulales</taxon>
        <taxon>Pirellulaceae</taxon>
        <taxon>Blastopirellula</taxon>
    </lineage>
</organism>
<dbReference type="NCBIfam" id="NF037982">
    <property type="entry name" value="Nramp_1"/>
    <property type="match status" value="1"/>
</dbReference>
<feature type="transmembrane region" description="Helical" evidence="5">
    <location>
        <begin position="384"/>
        <end position="408"/>
    </location>
</feature>
<dbReference type="GO" id="GO:0015086">
    <property type="term" value="F:cadmium ion transmembrane transporter activity"/>
    <property type="evidence" value="ECO:0007669"/>
    <property type="project" value="TreeGrafter"/>
</dbReference>
<evidence type="ECO:0000256" key="3">
    <source>
        <dbReference type="ARBA" id="ARBA00022989"/>
    </source>
</evidence>
<proteinExistence type="predicted"/>
<feature type="transmembrane region" description="Helical" evidence="5">
    <location>
        <begin position="428"/>
        <end position="456"/>
    </location>
</feature>
<evidence type="ECO:0000313" key="7">
    <source>
        <dbReference type="Proteomes" id="UP000318878"/>
    </source>
</evidence>
<keyword evidence="4 5" id="KW-0472">Membrane</keyword>
<keyword evidence="7" id="KW-1185">Reference proteome</keyword>
<dbReference type="Proteomes" id="UP000318878">
    <property type="component" value="Unassembled WGS sequence"/>
</dbReference>
<feature type="transmembrane region" description="Helical" evidence="5">
    <location>
        <begin position="247"/>
        <end position="265"/>
    </location>
</feature>
<keyword evidence="3 5" id="KW-1133">Transmembrane helix</keyword>
<dbReference type="EMBL" id="SJPF01000006">
    <property type="protein sequence ID" value="TWT30109.1"/>
    <property type="molecule type" value="Genomic_DNA"/>
</dbReference>
<feature type="transmembrane region" description="Helical" evidence="5">
    <location>
        <begin position="477"/>
        <end position="496"/>
    </location>
</feature>
<dbReference type="GO" id="GO:0005384">
    <property type="term" value="F:manganese ion transmembrane transporter activity"/>
    <property type="evidence" value="ECO:0007669"/>
    <property type="project" value="TreeGrafter"/>
</dbReference>
<reference evidence="6 7" key="1">
    <citation type="submission" date="2019-02" db="EMBL/GenBank/DDBJ databases">
        <title>Deep-cultivation of Planctomycetes and their phenomic and genomic characterization uncovers novel biology.</title>
        <authorList>
            <person name="Wiegand S."/>
            <person name="Jogler M."/>
            <person name="Boedeker C."/>
            <person name="Pinto D."/>
            <person name="Vollmers J."/>
            <person name="Rivas-Marin E."/>
            <person name="Kohn T."/>
            <person name="Peeters S.H."/>
            <person name="Heuer A."/>
            <person name="Rast P."/>
            <person name="Oberbeckmann S."/>
            <person name="Bunk B."/>
            <person name="Jeske O."/>
            <person name="Meyerdierks A."/>
            <person name="Storesund J.E."/>
            <person name="Kallscheuer N."/>
            <person name="Luecker S."/>
            <person name="Lage O.M."/>
            <person name="Pohl T."/>
            <person name="Merkel B.J."/>
            <person name="Hornburger P."/>
            <person name="Mueller R.-W."/>
            <person name="Bruemmer F."/>
            <person name="Labrenz M."/>
            <person name="Spormann A.M."/>
            <person name="Op Den Camp H."/>
            <person name="Overmann J."/>
            <person name="Amann R."/>
            <person name="Jetten M.S.M."/>
            <person name="Mascher T."/>
            <person name="Medema M.H."/>
            <person name="Devos D.P."/>
            <person name="Kaster A.-K."/>
            <person name="Ovreas L."/>
            <person name="Rohde M."/>
            <person name="Galperin M.Y."/>
            <person name="Jogler C."/>
        </authorList>
    </citation>
    <scope>NUCLEOTIDE SEQUENCE [LARGE SCALE GENOMIC DNA]</scope>
    <source>
        <strain evidence="6 7">Enr8</strain>
    </source>
</reference>
<feature type="transmembrane region" description="Helical" evidence="5">
    <location>
        <begin position="271"/>
        <end position="290"/>
    </location>
</feature>
<dbReference type="AlphaFoldDB" id="A0A5C5UW60"/>
<dbReference type="GO" id="GO:0005886">
    <property type="term" value="C:plasma membrane"/>
    <property type="evidence" value="ECO:0007669"/>
    <property type="project" value="TreeGrafter"/>
</dbReference>
<protein>
    <submittedName>
        <fullName evidence="6">Divalent metal cation transporter MntH</fullName>
    </submittedName>
</protein>
<gene>
    <name evidence="6" type="primary">mntH_2</name>
    <name evidence="6" type="ORF">Enr8_47660</name>
</gene>
<dbReference type="PANTHER" id="PTHR11706">
    <property type="entry name" value="SOLUTE CARRIER PROTEIN FAMILY 11 MEMBER"/>
    <property type="match status" value="1"/>
</dbReference>
<comment type="caution">
    <text evidence="6">The sequence shown here is derived from an EMBL/GenBank/DDBJ whole genome shotgun (WGS) entry which is preliminary data.</text>
</comment>
<feature type="transmembrane region" description="Helical" evidence="5">
    <location>
        <begin position="48"/>
        <end position="66"/>
    </location>
</feature>
<keyword evidence="2 5" id="KW-0812">Transmembrane</keyword>
<feature type="transmembrane region" description="Helical" evidence="5">
    <location>
        <begin position="536"/>
        <end position="559"/>
    </location>
</feature>
<comment type="subcellular location">
    <subcellularLocation>
        <location evidence="1">Membrane</location>
        <topology evidence="1">Multi-pass membrane protein</topology>
    </subcellularLocation>
</comment>
<evidence type="ECO:0000256" key="1">
    <source>
        <dbReference type="ARBA" id="ARBA00004141"/>
    </source>
</evidence>
<dbReference type="InterPro" id="IPR001046">
    <property type="entry name" value="NRAMP_fam"/>
</dbReference>
<evidence type="ECO:0000256" key="4">
    <source>
        <dbReference type="ARBA" id="ARBA00023136"/>
    </source>
</evidence>
<feature type="transmembrane region" description="Helical" evidence="5">
    <location>
        <begin position="107"/>
        <end position="128"/>
    </location>
</feature>
<name>A0A5C5UW60_9BACT</name>
<evidence type="ECO:0000256" key="2">
    <source>
        <dbReference type="ARBA" id="ARBA00022692"/>
    </source>
</evidence>
<feature type="transmembrane region" description="Helical" evidence="5">
    <location>
        <begin position="502"/>
        <end position="524"/>
    </location>
</feature>
<sequence length="574" mass="62746">MEEDLLRIETPPTSLGEILRRIGPGLIVAGSIVGSGELIATTKAGAEAGFWLLWLILIGCVIKVFVQVEFGRYTIYSGKTALHGMNEVPGPAISYRLVTPARVNWLMIYWFIMTAASIAQLGGIVGGVGQAMQMGLPLTEKGRYYNEFGDLQTRIRVTETLITRAAERGNAEEEAAQQAALASLQDDLDEQGDRYLALRLGIHQANTQLASPDLTAEEAGVLRNGLAEMKDQRKAIQKNIEPIDDEIWAAVLGIVTAILLLVGHYKFIESISTTLVASFTLVTVGNLLALQLNPDWAVTPQEFMRGLSFRFTPASEAIGVSPLMTALATFGIIGVGATELIAYPYWCLEKGYARFTGPRDDSVGWGERAAGWMKVMRCDAWCSMIVYTFATLAFYLLGAAILGRIHLIPESSEMIRSLSVMYEPVFGAYAPPIFLFGAVAVLYSTFFVANACHARVNADGLQIFGMLGQGDATYRSGVKFLCGFFPLLCVVIYIVYPHPTILVIFSGMMQAIMLPMLSAAALYFRYYHCDKRIAPGLAWDVCLWLSALGMLVAGGYLAYAKTPELINNIASLWQ</sequence>
<dbReference type="PANTHER" id="PTHR11706:SF3">
    <property type="entry name" value="METAL ION TRANSPORT PROTEIN"/>
    <property type="match status" value="1"/>
</dbReference>
<evidence type="ECO:0000256" key="5">
    <source>
        <dbReference type="SAM" id="Phobius"/>
    </source>
</evidence>
<dbReference type="GO" id="GO:0034755">
    <property type="term" value="P:iron ion transmembrane transport"/>
    <property type="evidence" value="ECO:0007669"/>
    <property type="project" value="TreeGrafter"/>
</dbReference>
<accession>A0A5C5UW60</accession>